<proteinExistence type="predicted"/>
<reference evidence="2" key="1">
    <citation type="submission" date="2016-11" db="EMBL/GenBank/DDBJ databases">
        <authorList>
            <person name="Guldener U."/>
        </authorList>
    </citation>
    <scope>NUCLEOTIDE SEQUENCE [LARGE SCALE GENOMIC DNA]</scope>
</reference>
<keyword evidence="2" id="KW-1185">Reference proteome</keyword>
<dbReference type="Proteomes" id="UP000183365">
    <property type="component" value="Unassembled WGS sequence"/>
</dbReference>
<evidence type="ECO:0000313" key="1">
    <source>
        <dbReference type="EMBL" id="SGZ38678.1"/>
    </source>
</evidence>
<dbReference type="EMBL" id="FQNF01000011">
    <property type="protein sequence ID" value="SGZ38678.1"/>
    <property type="molecule type" value="Genomic_DNA"/>
</dbReference>
<accession>A0A1L0FGG2</accession>
<protein>
    <submittedName>
        <fullName evidence="1">Uncharacterized protein</fullName>
    </submittedName>
</protein>
<evidence type="ECO:0000313" key="2">
    <source>
        <dbReference type="Proteomes" id="UP000183365"/>
    </source>
</evidence>
<organism evidence="1 2">
    <name type="scientific">Hanseniaspora guilliermondii</name>
    <dbReference type="NCBI Taxonomy" id="56406"/>
    <lineage>
        <taxon>Eukaryota</taxon>
        <taxon>Fungi</taxon>
        <taxon>Dikarya</taxon>
        <taxon>Ascomycota</taxon>
        <taxon>Saccharomycotina</taxon>
        <taxon>Saccharomycetes</taxon>
        <taxon>Saccharomycodales</taxon>
        <taxon>Saccharomycodaceae</taxon>
        <taxon>Hanseniaspora</taxon>
    </lineage>
</organism>
<dbReference type="AlphaFoldDB" id="A0A1L0FGG2"/>
<gene>
    <name evidence="1" type="ORF">HGUI_00878</name>
</gene>
<dbReference type="VEuPathDB" id="FungiDB:HGUI_00878"/>
<dbReference type="OrthoDB" id="3971956at2759"/>
<sequence>MSLFALPKVINTHNTDTNDILTLLRPSESIIHRYTLSSFKLKKYKLQFINLKTIRVVKSSKDSDNQDFVVFITNERLIFYHINLRIGMYLYLLGITFMDENSKFKTTTKLTGEKFHDTRYTLISHEGKTLIEFIKDEFLCGVCFDRVVIKTKKTHSSIPLTEFVCDNCGSHLTNDDVFLFTSTLMLESSDNKDHMICPRCTHDNSEYSEVLNNCQICESPLIYLDIPLLLDPVSVVFKAIENLRPVIEPIMQETKRLLNLSKMNTNSMNLLKLMDDTPPNSLEMGIKSIINKYEDDIKKLEFLQDVSLSSITNFLESINEIDDYLHIPKQEKSSYITLTDFFISNQFKVMKVNDLYYLYNLEVFHYKYITCQDFVDMINANDFLQIYDYNNVSYVINKDFEREYIINDYECGKLEYDNIVKDKLSYEGVYLIDLDSFNKMTYYFNNGD</sequence>
<name>A0A1L0FGG2_9ASCO</name>